<dbReference type="PANTHER" id="PTHR37804">
    <property type="entry name" value="CDAA REGULATORY PROTEIN CDAR"/>
    <property type="match status" value="1"/>
</dbReference>
<dbReference type="InterPro" id="IPR053154">
    <property type="entry name" value="c-di-AMP_regulator"/>
</dbReference>
<dbReference type="InterPro" id="IPR012505">
    <property type="entry name" value="YbbR"/>
</dbReference>
<dbReference type="RefSeq" id="WP_092378742.1">
    <property type="nucleotide sequence ID" value="NZ_FORX01000023.1"/>
</dbReference>
<dbReference type="PANTHER" id="PTHR37804:SF1">
    <property type="entry name" value="CDAA REGULATORY PROTEIN CDAR"/>
    <property type="match status" value="1"/>
</dbReference>
<gene>
    <name evidence="1" type="ORF">SAMN04488082_1236</name>
</gene>
<dbReference type="Proteomes" id="UP000198635">
    <property type="component" value="Unassembled WGS sequence"/>
</dbReference>
<dbReference type="Gene3D" id="2.170.120.40">
    <property type="entry name" value="YbbR-like domain"/>
    <property type="match status" value="1"/>
</dbReference>
<keyword evidence="2" id="KW-1185">Reference proteome</keyword>
<organism evidence="1 2">
    <name type="scientific">Desulfomicrobium apsheronum</name>
    <dbReference type="NCBI Taxonomy" id="52560"/>
    <lineage>
        <taxon>Bacteria</taxon>
        <taxon>Pseudomonadati</taxon>
        <taxon>Thermodesulfobacteriota</taxon>
        <taxon>Desulfovibrionia</taxon>
        <taxon>Desulfovibrionales</taxon>
        <taxon>Desulfomicrobiaceae</taxon>
        <taxon>Desulfomicrobium</taxon>
    </lineage>
</organism>
<name>A0A1I3Z9J1_9BACT</name>
<evidence type="ECO:0000313" key="2">
    <source>
        <dbReference type="Proteomes" id="UP000198635"/>
    </source>
</evidence>
<dbReference type="Pfam" id="PF07949">
    <property type="entry name" value="YbbR"/>
    <property type="match status" value="1"/>
</dbReference>
<protein>
    <submittedName>
        <fullName evidence="1">YbbR-like protein</fullName>
    </submittedName>
</protein>
<dbReference type="OrthoDB" id="128578at2"/>
<sequence length="305" mass="34108">MWNNWQYRVLAILLALACWYVVSGQEKVETWLEVPLEFVNLPPRMEITSGLVSKLQVRIRGTSNQVRSLNVGRLAYKLDLGKINVGTNVIPLVPESMTITSAVEVVEISPTRLELVADVVVSKTVPVKLDWAGLPGDDVQFRNATVFPDTVTITGFASSLESLNSIPTALVQVPPDESLTASGRARLLMPKDVRTPVSSVSYELQFGLTTQELWVKMNLEPVRYETFSYTFEPKFVRIKLEIPVRLLKDKDWRESLHLMIDPGSNPAIGQSVIAPVPRFPEGVSILEAKPEEIEIVVQRNDEFVP</sequence>
<proteinExistence type="predicted"/>
<dbReference type="STRING" id="52560.SAMN04488082_1236"/>
<evidence type="ECO:0000313" key="1">
    <source>
        <dbReference type="EMBL" id="SFK40828.1"/>
    </source>
</evidence>
<reference evidence="2" key="1">
    <citation type="submission" date="2016-10" db="EMBL/GenBank/DDBJ databases">
        <authorList>
            <person name="Varghese N."/>
            <person name="Submissions S."/>
        </authorList>
    </citation>
    <scope>NUCLEOTIDE SEQUENCE [LARGE SCALE GENOMIC DNA]</scope>
    <source>
        <strain evidence="2">DSM 5918</strain>
    </source>
</reference>
<accession>A0A1I3Z9J1</accession>
<dbReference type="AlphaFoldDB" id="A0A1I3Z9J1"/>
<dbReference type="EMBL" id="FORX01000023">
    <property type="protein sequence ID" value="SFK40828.1"/>
    <property type="molecule type" value="Genomic_DNA"/>
</dbReference>
<dbReference type="Gene3D" id="2.170.120.30">
    <property type="match status" value="1"/>
</dbReference>